<reference evidence="1 2" key="1">
    <citation type="submission" date="2018-05" db="EMBL/GenBank/DDBJ databases">
        <title>Genomic Encyclopedia of Archaeal and Bacterial Type Strains, Phase II (KMG-II): from individual species to whole genera.</title>
        <authorList>
            <person name="Goeker M."/>
        </authorList>
    </citation>
    <scope>NUCLEOTIDE SEQUENCE [LARGE SCALE GENOMIC DNA]</scope>
    <source>
        <strain evidence="1 2">DSM 19975</strain>
    </source>
</reference>
<gene>
    <name evidence="1" type="ORF">LX99_04222</name>
</gene>
<dbReference type="EMBL" id="QGHA01000011">
    <property type="protein sequence ID" value="PWK72892.1"/>
    <property type="molecule type" value="Genomic_DNA"/>
</dbReference>
<keyword evidence="2" id="KW-1185">Reference proteome</keyword>
<dbReference type="Proteomes" id="UP000245678">
    <property type="component" value="Unassembled WGS sequence"/>
</dbReference>
<dbReference type="AlphaFoldDB" id="A0A316H0Q6"/>
<evidence type="ECO:0000313" key="1">
    <source>
        <dbReference type="EMBL" id="PWK72892.1"/>
    </source>
</evidence>
<evidence type="ECO:0000313" key="2">
    <source>
        <dbReference type="Proteomes" id="UP000245678"/>
    </source>
</evidence>
<proteinExistence type="predicted"/>
<sequence length="44" mass="5102">MSKIALSKIKGGVLSMFLLQKLWRCRDSGNPQLDEGYKLYNNWV</sequence>
<name>A0A316H0Q6_9SPHI</name>
<organism evidence="1 2">
    <name type="scientific">Mucilaginibacter oryzae</name>
    <dbReference type="NCBI Taxonomy" id="468058"/>
    <lineage>
        <taxon>Bacteria</taxon>
        <taxon>Pseudomonadati</taxon>
        <taxon>Bacteroidota</taxon>
        <taxon>Sphingobacteriia</taxon>
        <taxon>Sphingobacteriales</taxon>
        <taxon>Sphingobacteriaceae</taxon>
        <taxon>Mucilaginibacter</taxon>
    </lineage>
</organism>
<protein>
    <submittedName>
        <fullName evidence="1">Uncharacterized protein</fullName>
    </submittedName>
</protein>
<accession>A0A316H0Q6</accession>
<comment type="caution">
    <text evidence="1">The sequence shown here is derived from an EMBL/GenBank/DDBJ whole genome shotgun (WGS) entry which is preliminary data.</text>
</comment>